<evidence type="ECO:0008006" key="3">
    <source>
        <dbReference type="Google" id="ProtNLM"/>
    </source>
</evidence>
<organism evidence="1 2">
    <name type="scientific">Melghiribacillus thermohalophilus</name>
    <dbReference type="NCBI Taxonomy" id="1324956"/>
    <lineage>
        <taxon>Bacteria</taxon>
        <taxon>Bacillati</taxon>
        <taxon>Bacillota</taxon>
        <taxon>Bacilli</taxon>
        <taxon>Bacillales</taxon>
        <taxon>Bacillaceae</taxon>
        <taxon>Melghiribacillus</taxon>
    </lineage>
</organism>
<gene>
    <name evidence="1" type="ORF">EDD68_1317</name>
</gene>
<dbReference type="EMBL" id="SMAN01000031">
    <property type="protein sequence ID" value="TCT17488.1"/>
    <property type="molecule type" value="Genomic_DNA"/>
</dbReference>
<dbReference type="Proteomes" id="UP000294650">
    <property type="component" value="Unassembled WGS sequence"/>
</dbReference>
<evidence type="ECO:0000313" key="1">
    <source>
        <dbReference type="EMBL" id="TCT17488.1"/>
    </source>
</evidence>
<accession>A0A4R3MU63</accession>
<keyword evidence="2" id="KW-1185">Reference proteome</keyword>
<dbReference type="AlphaFoldDB" id="A0A4R3MU63"/>
<dbReference type="OrthoDB" id="2861242at2"/>
<sequence>MKVEDSNLKFLNPFLEYDFHEKLTLKKDDLIFFSGSLVECIGNARSDLDIFVLYSKASDRKTYDYDFGELKTEFKRVLEINCDIEYWPIEVLQNIIEQINNINFSNDKRTINHLMIKGYNFKQLSSLLHRFYVSVPHNQNTEMYLSIRETLNESNYFRMMTRFYINAVDNLYDDVIGTMENNDLLTSLHISKSMLVNSLMALLFSKSVSIDREKWVFKKLEKLSSTDKRIEDIYVKSIVHYFERIGSLNEDIEDIVTLSNNIIESIET</sequence>
<proteinExistence type="predicted"/>
<protein>
    <recommendedName>
        <fullName evidence="3">Nucleotidyltransferase-like protein</fullName>
    </recommendedName>
</protein>
<evidence type="ECO:0000313" key="2">
    <source>
        <dbReference type="Proteomes" id="UP000294650"/>
    </source>
</evidence>
<reference evidence="1 2" key="1">
    <citation type="submission" date="2019-03" db="EMBL/GenBank/DDBJ databases">
        <title>Genomic Encyclopedia of Type Strains, Phase IV (KMG-IV): sequencing the most valuable type-strain genomes for metagenomic binning, comparative biology and taxonomic classification.</title>
        <authorList>
            <person name="Goeker M."/>
        </authorList>
    </citation>
    <scope>NUCLEOTIDE SEQUENCE [LARGE SCALE GENOMIC DNA]</scope>
    <source>
        <strain evidence="1 2">DSM 25894</strain>
    </source>
</reference>
<dbReference type="RefSeq" id="WP_132373070.1">
    <property type="nucleotide sequence ID" value="NZ_SMAN01000031.1"/>
</dbReference>
<name>A0A4R3MU63_9BACI</name>
<comment type="caution">
    <text evidence="1">The sequence shown here is derived from an EMBL/GenBank/DDBJ whole genome shotgun (WGS) entry which is preliminary data.</text>
</comment>